<keyword evidence="3" id="KW-0067">ATP-binding</keyword>
<dbReference type="InterPro" id="IPR002110">
    <property type="entry name" value="Ankyrin_rpt"/>
</dbReference>
<dbReference type="InterPro" id="IPR036770">
    <property type="entry name" value="Ankyrin_rpt-contain_sf"/>
</dbReference>
<feature type="compositionally biased region" description="Low complexity" evidence="2">
    <location>
        <begin position="279"/>
        <end position="290"/>
    </location>
</feature>
<feature type="repeat" description="ANK" evidence="1">
    <location>
        <begin position="890"/>
        <end position="922"/>
    </location>
</feature>
<keyword evidence="1" id="KW-0040">ANK repeat</keyword>
<feature type="region of interest" description="Disordered" evidence="2">
    <location>
        <begin position="212"/>
        <end position="231"/>
    </location>
</feature>
<reference evidence="3 4" key="1">
    <citation type="journal article" date="2014" name="Mol. Plant">
        <title>Chromosome Scale Genome Assembly and Transcriptome Profiling of Nannochloropsis gaditana in Nitrogen Depletion.</title>
        <authorList>
            <person name="Corteggiani Carpinelli E."/>
            <person name="Telatin A."/>
            <person name="Vitulo N."/>
            <person name="Forcato C."/>
            <person name="D'Angelo M."/>
            <person name="Schiavon R."/>
            <person name="Vezzi A."/>
            <person name="Giacometti G.M."/>
            <person name="Morosinotto T."/>
            <person name="Valle G."/>
        </authorList>
    </citation>
    <scope>NUCLEOTIDE SEQUENCE [LARGE SCALE GENOMIC DNA]</scope>
    <source>
        <strain evidence="3 4">B-31</strain>
    </source>
</reference>
<evidence type="ECO:0000313" key="3">
    <source>
        <dbReference type="EMBL" id="EWM30539.1"/>
    </source>
</evidence>
<dbReference type="AlphaFoldDB" id="W7UC53"/>
<dbReference type="EMBL" id="AZIL01000033">
    <property type="protein sequence ID" value="EWM30539.1"/>
    <property type="molecule type" value="Genomic_DNA"/>
</dbReference>
<dbReference type="OrthoDB" id="19174at2759"/>
<dbReference type="PROSITE" id="PS50297">
    <property type="entry name" value="ANK_REP_REGION"/>
    <property type="match status" value="1"/>
</dbReference>
<organism evidence="3 4">
    <name type="scientific">Nannochloropsis gaditana</name>
    <dbReference type="NCBI Taxonomy" id="72520"/>
    <lineage>
        <taxon>Eukaryota</taxon>
        <taxon>Sar</taxon>
        <taxon>Stramenopiles</taxon>
        <taxon>Ochrophyta</taxon>
        <taxon>Eustigmatophyceae</taxon>
        <taxon>Eustigmatales</taxon>
        <taxon>Monodopsidaceae</taxon>
        <taxon>Nannochloropsis</taxon>
    </lineage>
</organism>
<feature type="region of interest" description="Disordered" evidence="2">
    <location>
        <begin position="43"/>
        <end position="181"/>
    </location>
</feature>
<dbReference type="PROSITE" id="PS50088">
    <property type="entry name" value="ANK_REPEAT"/>
    <property type="match status" value="1"/>
</dbReference>
<evidence type="ECO:0000256" key="2">
    <source>
        <dbReference type="SAM" id="MobiDB-lite"/>
    </source>
</evidence>
<dbReference type="Proteomes" id="UP000019335">
    <property type="component" value="Chromosome 1"/>
</dbReference>
<evidence type="ECO:0000313" key="4">
    <source>
        <dbReference type="Proteomes" id="UP000019335"/>
    </source>
</evidence>
<proteinExistence type="predicted"/>
<dbReference type="Pfam" id="PF12796">
    <property type="entry name" value="Ank_2"/>
    <property type="match status" value="1"/>
</dbReference>
<sequence length="965" mass="105964">MSREYFAGGREDLRGKRHLSLRRHRDASTDWLGSYHRPHIPFEDRHHPHALPPTLSHALPAEGHGREPRRGGFPVSYSPPRMPRQHDPPPLLSLEECDGPSDHSFPSTAMPLEDLDEGRGWRRPRVPSGLHSHAIPPPPAHAFASPWPSRSFPPAQSHSRFGGLERGESSRQHEQWGVEDQLRRDWERDRWERGWDREGSRFFVNVPERVRRSEREAETSFNPFPEQTSKELGKSFSHHAKGGLVQTGAVGRGRIRQGEHGYLVTLSLPEKDLGKPTFSPSSSSSSLSSLRDSGGNTSLAPPAGDEVGGSLIQGEGDSVNGSLGRKRGRSDQNCGFSVKKAKGSGQIPAGKARDGISVSIKKDEQLELAVTIVRATFCAHISSLHGHCSADPAFLPCPFQSVGDLPPPTDPLGEVFGVKARSTLSECGFRAMLQGVGDALLRIIPRKGQAGEPVEIMVSKDLLIELRNYFYLKSSNAKKRKPTLKQEIIQRTAKAVCVGASALGKEKERGYAEMLLSIPWDVVAYCKKSILHRLTALVKRVSEEEESVPRGLLSSALQRLSRPSSALWYDSSQKILSLMEQLDRLQIPPVLPDSALVSCRAHTENHQIEQSPNLTAMALSKDTGTSVETDRRRMLKPMNDVFDKTSPTLACDDDDNACVIYSPERNLEEDTDELGSPVVSPPLSPSSRGIQQTAAIGRQGKRKDSYEKGPSAFSLAPVAACNTVSGFPAPTALPASSLASSVPRDPRKLAREKIAHRTTAVKKVDFLLPNEEDSGDHGKRTTYMRSHVLEAIRATSRQTSYSKSCQHCQSQLSTLRCGKCGRCEHCSSIIFCKGAERRSRLTEIGHVNRLSERMDRAIWDAFKDVKKGFDPILALVQHAGVSVNFSRPAKGETALMAAAFHGKLATVKELLSLGADPCLKTADGHTASTFANKYNHKECAELLAMHPVAVPAQRDGVRLGHARQR</sequence>
<keyword evidence="4" id="KW-1185">Reference proteome</keyword>
<name>W7UC53_9STRA</name>
<comment type="caution">
    <text evidence="3">The sequence shown here is derived from an EMBL/GenBank/DDBJ whole genome shotgun (WGS) entry which is preliminary data.</text>
</comment>
<protein>
    <submittedName>
        <fullName evidence="3">Atp-dependent rna helicase ythdc2-like protein</fullName>
    </submittedName>
</protein>
<feature type="region of interest" description="Disordered" evidence="2">
    <location>
        <begin position="666"/>
        <end position="709"/>
    </location>
</feature>
<accession>W7UC53</accession>
<dbReference type="GO" id="GO:0004386">
    <property type="term" value="F:helicase activity"/>
    <property type="evidence" value="ECO:0007669"/>
    <property type="project" value="UniProtKB-KW"/>
</dbReference>
<keyword evidence="3" id="KW-0347">Helicase</keyword>
<dbReference type="Gene3D" id="1.25.40.20">
    <property type="entry name" value="Ankyrin repeat-containing domain"/>
    <property type="match status" value="1"/>
</dbReference>
<gene>
    <name evidence="3" type="ORF">Naga_100013g69</name>
</gene>
<keyword evidence="3" id="KW-0547">Nucleotide-binding</keyword>
<dbReference type="SMART" id="SM00248">
    <property type="entry name" value="ANK"/>
    <property type="match status" value="2"/>
</dbReference>
<feature type="region of interest" description="Disordered" evidence="2">
    <location>
        <begin position="270"/>
        <end position="352"/>
    </location>
</feature>
<dbReference type="SUPFAM" id="SSF48403">
    <property type="entry name" value="Ankyrin repeat"/>
    <property type="match status" value="1"/>
</dbReference>
<keyword evidence="3" id="KW-0378">Hydrolase</keyword>
<evidence type="ECO:0000256" key="1">
    <source>
        <dbReference type="PROSITE-ProRule" id="PRU00023"/>
    </source>
</evidence>
<feature type="compositionally biased region" description="Basic and acidic residues" evidence="2">
    <location>
        <begin position="163"/>
        <end position="181"/>
    </location>
</feature>